<protein>
    <submittedName>
        <fullName evidence="2">Molybdopterin-dependent oxidoreductase</fullName>
    </submittedName>
</protein>
<dbReference type="SUPFAM" id="SSF53706">
    <property type="entry name" value="Formate dehydrogenase/DMSO reductase, domains 1-3"/>
    <property type="match status" value="1"/>
</dbReference>
<dbReference type="GO" id="GO:0016020">
    <property type="term" value="C:membrane"/>
    <property type="evidence" value="ECO:0007669"/>
    <property type="project" value="TreeGrafter"/>
</dbReference>
<dbReference type="GO" id="GO:0022904">
    <property type="term" value="P:respiratory electron transport chain"/>
    <property type="evidence" value="ECO:0007669"/>
    <property type="project" value="TreeGrafter"/>
</dbReference>
<dbReference type="GO" id="GO:0003954">
    <property type="term" value="F:NADH dehydrogenase activity"/>
    <property type="evidence" value="ECO:0007669"/>
    <property type="project" value="TreeGrafter"/>
</dbReference>
<name>A0A927DHZ8_9ENTR</name>
<comment type="caution">
    <text evidence="2">The sequence shown here is derived from an EMBL/GenBank/DDBJ whole genome shotgun (WGS) entry which is preliminary data.</text>
</comment>
<evidence type="ECO:0000313" key="3">
    <source>
        <dbReference type="Proteomes" id="UP000655273"/>
    </source>
</evidence>
<evidence type="ECO:0000256" key="1">
    <source>
        <dbReference type="ARBA" id="ARBA00023002"/>
    </source>
</evidence>
<dbReference type="PANTHER" id="PTHR43105:SF14">
    <property type="entry name" value="FORMATE DEHYDROGENASE H"/>
    <property type="match status" value="1"/>
</dbReference>
<evidence type="ECO:0000313" key="2">
    <source>
        <dbReference type="EMBL" id="MBD3707050.1"/>
    </source>
</evidence>
<proteinExistence type="predicted"/>
<organism evidence="2 3">
    <name type="scientific">Enterobacter hormaechei</name>
    <dbReference type="NCBI Taxonomy" id="158836"/>
    <lineage>
        <taxon>Bacteria</taxon>
        <taxon>Pseudomonadati</taxon>
        <taxon>Pseudomonadota</taxon>
        <taxon>Gammaproteobacteria</taxon>
        <taxon>Enterobacterales</taxon>
        <taxon>Enterobacteriaceae</taxon>
        <taxon>Enterobacter</taxon>
        <taxon>Enterobacter cloacae complex</taxon>
    </lineage>
</organism>
<dbReference type="Proteomes" id="UP000655273">
    <property type="component" value="Unassembled WGS sequence"/>
</dbReference>
<dbReference type="InterPro" id="IPR050123">
    <property type="entry name" value="Prok_molybdopt-oxidoreductase"/>
</dbReference>
<reference evidence="2" key="1">
    <citation type="submission" date="2020-07" db="EMBL/GenBank/DDBJ databases">
        <title>Clinical and genomic characterization of carbapenemase-producing Enterobacterales causing secondary infections during the COVID-19 crisis at a New York City hospital.</title>
        <authorList>
            <person name="Gomez-Simmonds A."/>
            <person name="Annavajhala M.K."/>
            <person name="Uhlemann A.-C."/>
        </authorList>
    </citation>
    <scope>NUCLEOTIDE SEQUENCE</scope>
    <source>
        <strain evidence="2">NK1396</strain>
    </source>
</reference>
<dbReference type="PANTHER" id="PTHR43105">
    <property type="entry name" value="RESPIRATORY NITRATE REDUCTASE"/>
    <property type="match status" value="1"/>
</dbReference>
<sequence>MRRISTTGAFVATRTEGFEEYKKIVEGYTPESVEAITGVSAQEIRRAARMYAGAKTAAILWGMGVTQFYQWRGNRALAHQPRDADRQSG</sequence>
<dbReference type="AlphaFoldDB" id="A0A927DHZ8"/>
<gene>
    <name evidence="2" type="ORF">IE983_13815</name>
</gene>
<dbReference type="Gene3D" id="3.40.228.10">
    <property type="entry name" value="Dimethylsulfoxide Reductase, domain 2"/>
    <property type="match status" value="1"/>
</dbReference>
<keyword evidence="1" id="KW-0560">Oxidoreductase</keyword>
<accession>A0A927DHZ8</accession>
<dbReference type="EMBL" id="JACXTA010000001">
    <property type="protein sequence ID" value="MBD3707050.1"/>
    <property type="molecule type" value="Genomic_DNA"/>
</dbReference>